<proteinExistence type="predicted"/>
<dbReference type="EMBL" id="CP003746">
    <property type="protein sequence ID" value="AFU99444.1"/>
    <property type="molecule type" value="Genomic_DNA"/>
</dbReference>
<keyword evidence="4" id="KW-1185">Reference proteome</keyword>
<protein>
    <recommendedName>
        <fullName evidence="2">DUF4426 domain-containing protein</fullName>
    </recommendedName>
</protein>
<accession>K4KJV8</accession>
<dbReference type="RefSeq" id="WP_015047608.1">
    <property type="nucleotide sequence ID" value="NC_018868.3"/>
</dbReference>
<dbReference type="STRING" id="1117647.M5M_11335"/>
<organism evidence="3 4">
    <name type="scientific">Simiduia agarivorans (strain DSM 21679 / JCM 13881 / BCRC 17597 / SA1)</name>
    <dbReference type="NCBI Taxonomy" id="1117647"/>
    <lineage>
        <taxon>Bacteria</taxon>
        <taxon>Pseudomonadati</taxon>
        <taxon>Pseudomonadota</taxon>
        <taxon>Gammaproteobacteria</taxon>
        <taxon>Cellvibrionales</taxon>
        <taxon>Cellvibrionaceae</taxon>
        <taxon>Simiduia</taxon>
    </lineage>
</organism>
<feature type="chain" id="PRO_5003878363" description="DUF4426 domain-containing protein" evidence="1">
    <location>
        <begin position="21"/>
        <end position="157"/>
    </location>
</feature>
<evidence type="ECO:0000256" key="1">
    <source>
        <dbReference type="SAM" id="SignalP"/>
    </source>
</evidence>
<name>K4KJV8_SIMAS</name>
<dbReference type="Proteomes" id="UP000000466">
    <property type="component" value="Chromosome"/>
</dbReference>
<keyword evidence="1" id="KW-0732">Signal</keyword>
<feature type="signal peptide" evidence="1">
    <location>
        <begin position="1"/>
        <end position="20"/>
    </location>
</feature>
<evidence type="ECO:0000313" key="3">
    <source>
        <dbReference type="EMBL" id="AFU99444.1"/>
    </source>
</evidence>
<evidence type="ECO:0000259" key="2">
    <source>
        <dbReference type="Pfam" id="PF14467"/>
    </source>
</evidence>
<dbReference type="InterPro" id="IPR025218">
    <property type="entry name" value="DUF4426"/>
</dbReference>
<reference evidence="3 4" key="1">
    <citation type="journal article" date="2013" name="Genome Announc.">
        <title>Complete genome sequence of Simiduia agarivorans SA1(T), a marine bacterium able to degrade a variety of polysaccharides.</title>
        <authorList>
            <person name="Lin S.Y."/>
            <person name="Shieh W.Y."/>
            <person name="Chen J.S."/>
            <person name="Tang S.L."/>
        </authorList>
    </citation>
    <scope>NUCLEOTIDE SEQUENCE [LARGE SCALE GENOMIC DNA]</scope>
    <source>
        <strain evidence="4">DSM 21679 / JCM 13881 / BCRC 17597 / SA1</strain>
    </source>
</reference>
<dbReference type="Pfam" id="PF14467">
    <property type="entry name" value="DUF4426"/>
    <property type="match status" value="1"/>
</dbReference>
<dbReference type="HOGENOM" id="CLU_141658_0_0_6"/>
<dbReference type="eggNOG" id="ENOG503303T">
    <property type="taxonomic scope" value="Bacteria"/>
</dbReference>
<gene>
    <name evidence="3" type="ordered locus">M5M_11335</name>
</gene>
<dbReference type="OrthoDB" id="8563353at2"/>
<dbReference type="KEGG" id="saga:M5M_11335"/>
<evidence type="ECO:0000313" key="4">
    <source>
        <dbReference type="Proteomes" id="UP000000466"/>
    </source>
</evidence>
<sequence length="157" mass="17470">MHQILILAFALFLPLASAQAQPEPPAARIIEQKPWQDHGDYRVLISHFNSDFLQPATASALGLTRAANQAIINIAVTRKGADGYYSLGLPAQVWGHSVNLMQQQKTLDFVEVAEQTATYYLAPVRITNEEVLHFSLTVQIDDVSLPITFTRTFYVSD</sequence>
<dbReference type="AlphaFoldDB" id="K4KJV8"/>
<dbReference type="Gene3D" id="2.60.40.3340">
    <property type="entry name" value="Domain of unknown function DUF4426"/>
    <property type="match status" value="1"/>
</dbReference>
<feature type="domain" description="DUF4426" evidence="2">
    <location>
        <begin position="36"/>
        <end position="155"/>
    </location>
</feature>